<proteinExistence type="inferred from homology"/>
<feature type="transmembrane region" description="Helical" evidence="7">
    <location>
        <begin position="242"/>
        <end position="261"/>
    </location>
</feature>
<protein>
    <submittedName>
        <fullName evidence="9">Surface polysaccharide O-acyltransferase, integral membrane enzyme</fullName>
    </submittedName>
</protein>
<keyword evidence="5 7" id="KW-1133">Transmembrane helix</keyword>
<sequence length="379" mass="42933">MTLSNLNQRPHIVWLDVLRFVAIFMVLISHSADPFNASVEARTNPDFNLWGSAFGSLVRACVPLFVMMTGLLLLPVKQEMGSFYKKRISRVLYPFLVWSVLFNLAPWFIQFAGGSAQLVTVFFPWGGEPSASLMDALKAIALIPVNFNMFACPMWYIYLLIGLYLYMPVFSAWIEKASDRSKRLFLGLWGVTLLLPYVQEFVSHFVLGTCDWNQFGMLYYFAGFNGYLLLGHYLKKGNDWSWTKTLLITVPMFAAGYFVTFKGFRTMSSNPDVTNAGLELFWTYCSLNTVLMTVAVFLFVQKIRLTSAKVIAIFASIAKCSFGMYMCHYFFVGPAYLIAVEIGTPVYLQIPVSASIVFIASWTLVHLIYKLPKAKYVVG</sequence>
<dbReference type="GO" id="GO:0016413">
    <property type="term" value="F:O-acetyltransferase activity"/>
    <property type="evidence" value="ECO:0007669"/>
    <property type="project" value="TreeGrafter"/>
</dbReference>
<dbReference type="InterPro" id="IPR002656">
    <property type="entry name" value="Acyl_transf_3_dom"/>
</dbReference>
<evidence type="ECO:0000256" key="3">
    <source>
        <dbReference type="ARBA" id="ARBA00022475"/>
    </source>
</evidence>
<dbReference type="PANTHER" id="PTHR40074:SF2">
    <property type="entry name" value="O-ACETYLTRANSFERASE WECH"/>
    <property type="match status" value="1"/>
</dbReference>
<feature type="transmembrane region" description="Helical" evidence="7">
    <location>
        <begin position="212"/>
        <end position="230"/>
    </location>
</feature>
<evidence type="ECO:0000256" key="2">
    <source>
        <dbReference type="ARBA" id="ARBA00007400"/>
    </source>
</evidence>
<keyword evidence="3" id="KW-1003">Cell membrane</keyword>
<organism evidence="9 10">
    <name type="scientific">Parabacteroides chartae</name>
    <dbReference type="NCBI Taxonomy" id="1037355"/>
    <lineage>
        <taxon>Bacteria</taxon>
        <taxon>Pseudomonadati</taxon>
        <taxon>Bacteroidota</taxon>
        <taxon>Bacteroidia</taxon>
        <taxon>Bacteroidales</taxon>
        <taxon>Tannerellaceae</taxon>
        <taxon>Parabacteroides</taxon>
    </lineage>
</organism>
<comment type="subcellular location">
    <subcellularLocation>
        <location evidence="1">Cell membrane</location>
        <topology evidence="1">Multi-pass membrane protein</topology>
    </subcellularLocation>
</comment>
<evidence type="ECO:0000313" key="9">
    <source>
        <dbReference type="EMBL" id="SKB29781.1"/>
    </source>
</evidence>
<evidence type="ECO:0000256" key="5">
    <source>
        <dbReference type="ARBA" id="ARBA00022989"/>
    </source>
</evidence>
<feature type="transmembrane region" description="Helical" evidence="7">
    <location>
        <begin position="346"/>
        <end position="369"/>
    </location>
</feature>
<feature type="transmembrane region" description="Helical" evidence="7">
    <location>
        <begin position="186"/>
        <end position="206"/>
    </location>
</feature>
<feature type="transmembrane region" description="Helical" evidence="7">
    <location>
        <begin position="52"/>
        <end position="74"/>
    </location>
</feature>
<keyword evidence="10" id="KW-1185">Reference proteome</keyword>
<feature type="transmembrane region" description="Helical" evidence="7">
    <location>
        <begin position="95"/>
        <end position="125"/>
    </location>
</feature>
<name>A0A1T5A422_9BACT</name>
<evidence type="ECO:0000256" key="6">
    <source>
        <dbReference type="ARBA" id="ARBA00023136"/>
    </source>
</evidence>
<evidence type="ECO:0000313" key="10">
    <source>
        <dbReference type="Proteomes" id="UP000190852"/>
    </source>
</evidence>
<evidence type="ECO:0000259" key="8">
    <source>
        <dbReference type="Pfam" id="PF01757"/>
    </source>
</evidence>
<keyword evidence="9" id="KW-0808">Transferase</keyword>
<dbReference type="EMBL" id="FUYQ01000002">
    <property type="protein sequence ID" value="SKB29781.1"/>
    <property type="molecule type" value="Genomic_DNA"/>
</dbReference>
<feature type="transmembrane region" description="Helical" evidence="7">
    <location>
        <begin position="155"/>
        <end position="174"/>
    </location>
</feature>
<accession>A0A1T5A422</accession>
<dbReference type="PANTHER" id="PTHR40074">
    <property type="entry name" value="O-ACETYLTRANSFERASE WECH"/>
    <property type="match status" value="1"/>
</dbReference>
<reference evidence="10" key="1">
    <citation type="submission" date="2017-02" db="EMBL/GenBank/DDBJ databases">
        <authorList>
            <person name="Varghese N."/>
            <person name="Submissions S."/>
        </authorList>
    </citation>
    <scope>NUCLEOTIDE SEQUENCE [LARGE SCALE GENOMIC DNA]</scope>
    <source>
        <strain evidence="10">DSM 24967</strain>
    </source>
</reference>
<dbReference type="Proteomes" id="UP000190852">
    <property type="component" value="Unassembled WGS sequence"/>
</dbReference>
<comment type="similarity">
    <text evidence="2">Belongs to the acyltransferase 3 family.</text>
</comment>
<evidence type="ECO:0000256" key="1">
    <source>
        <dbReference type="ARBA" id="ARBA00004651"/>
    </source>
</evidence>
<keyword evidence="6 7" id="KW-0472">Membrane</keyword>
<dbReference type="GO" id="GO:0005886">
    <property type="term" value="C:plasma membrane"/>
    <property type="evidence" value="ECO:0007669"/>
    <property type="project" value="UniProtKB-SubCell"/>
</dbReference>
<dbReference type="RefSeq" id="WP_079682147.1">
    <property type="nucleotide sequence ID" value="NZ_FUYQ01000002.1"/>
</dbReference>
<gene>
    <name evidence="9" type="ORF">SAMN05660349_00409</name>
</gene>
<feature type="transmembrane region" description="Helical" evidence="7">
    <location>
        <begin position="281"/>
        <end position="300"/>
    </location>
</feature>
<keyword evidence="4 7" id="KW-0812">Transmembrane</keyword>
<dbReference type="Pfam" id="PF01757">
    <property type="entry name" value="Acyl_transf_3"/>
    <property type="match status" value="1"/>
</dbReference>
<dbReference type="AlphaFoldDB" id="A0A1T5A422"/>
<evidence type="ECO:0000256" key="7">
    <source>
        <dbReference type="SAM" id="Phobius"/>
    </source>
</evidence>
<feature type="domain" description="Acyltransferase 3" evidence="8">
    <location>
        <begin position="13"/>
        <end position="364"/>
    </location>
</feature>
<keyword evidence="9" id="KW-0012">Acyltransferase</keyword>
<feature type="transmembrane region" description="Helical" evidence="7">
    <location>
        <begin position="12"/>
        <end position="32"/>
    </location>
</feature>
<evidence type="ECO:0000256" key="4">
    <source>
        <dbReference type="ARBA" id="ARBA00022692"/>
    </source>
</evidence>
<dbReference type="GO" id="GO:0009246">
    <property type="term" value="P:enterobacterial common antigen biosynthetic process"/>
    <property type="evidence" value="ECO:0007669"/>
    <property type="project" value="TreeGrafter"/>
</dbReference>